<organism evidence="14 15">
    <name type="scientific">Gordonia rhizosphera NBRC 16068</name>
    <dbReference type="NCBI Taxonomy" id="1108045"/>
    <lineage>
        <taxon>Bacteria</taxon>
        <taxon>Bacillati</taxon>
        <taxon>Actinomycetota</taxon>
        <taxon>Actinomycetes</taxon>
        <taxon>Mycobacteriales</taxon>
        <taxon>Gordoniaceae</taxon>
        <taxon>Gordonia</taxon>
    </lineage>
</organism>
<keyword evidence="8 11" id="KW-0472">Membrane</keyword>
<dbReference type="PROSITE" id="PS50893">
    <property type="entry name" value="ABC_TRANSPORTER_2"/>
    <property type="match status" value="2"/>
</dbReference>
<feature type="domain" description="ABC transmembrane type-1" evidence="13">
    <location>
        <begin position="723"/>
        <end position="1004"/>
    </location>
</feature>
<protein>
    <submittedName>
        <fullName evidence="14">Putative ABC transporter permease/ATP-binding protein</fullName>
    </submittedName>
</protein>
<dbReference type="GO" id="GO:0005886">
    <property type="term" value="C:plasma membrane"/>
    <property type="evidence" value="ECO:0007669"/>
    <property type="project" value="UniProtKB-SubCell"/>
</dbReference>
<evidence type="ECO:0000259" key="13">
    <source>
        <dbReference type="PROSITE" id="PS50929"/>
    </source>
</evidence>
<keyword evidence="4 11" id="KW-0812">Transmembrane</keyword>
<evidence type="ECO:0000256" key="3">
    <source>
        <dbReference type="ARBA" id="ARBA00022475"/>
    </source>
</evidence>
<dbReference type="GO" id="GO:0015421">
    <property type="term" value="F:ABC-type oligopeptide transporter activity"/>
    <property type="evidence" value="ECO:0007669"/>
    <property type="project" value="TreeGrafter"/>
</dbReference>
<feature type="domain" description="ABC transporter" evidence="12">
    <location>
        <begin position="1040"/>
        <end position="1275"/>
    </location>
</feature>
<comment type="caution">
    <text evidence="14">The sequence shown here is derived from an EMBL/GenBank/DDBJ whole genome shotgun (WGS) entry which is preliminary data.</text>
</comment>
<feature type="transmembrane region" description="Helical" evidence="11">
    <location>
        <begin position="155"/>
        <end position="177"/>
    </location>
</feature>
<proteinExistence type="inferred from homology"/>
<evidence type="ECO:0000256" key="9">
    <source>
        <dbReference type="ARBA" id="ARBA00061644"/>
    </source>
</evidence>
<evidence type="ECO:0000256" key="10">
    <source>
        <dbReference type="SAM" id="MobiDB-lite"/>
    </source>
</evidence>
<dbReference type="FunFam" id="3.40.50.300:FF:000299">
    <property type="entry name" value="ABC transporter ATP-binding protein/permease"/>
    <property type="match status" value="1"/>
</dbReference>
<dbReference type="InterPro" id="IPR003593">
    <property type="entry name" value="AAA+_ATPase"/>
</dbReference>
<dbReference type="PROSITE" id="PS00211">
    <property type="entry name" value="ABC_TRANSPORTER_1"/>
    <property type="match status" value="1"/>
</dbReference>
<feature type="domain" description="ABC transporter" evidence="12">
    <location>
        <begin position="360"/>
        <end position="602"/>
    </location>
</feature>
<dbReference type="PANTHER" id="PTHR43394">
    <property type="entry name" value="ATP-DEPENDENT PERMEASE MDL1, MITOCHONDRIAL"/>
    <property type="match status" value="1"/>
</dbReference>
<dbReference type="CDD" id="cd18543">
    <property type="entry name" value="ABC_6TM_Rv0194_D1_like"/>
    <property type="match status" value="1"/>
</dbReference>
<dbReference type="CDD" id="cd18546">
    <property type="entry name" value="ABC_6TM_Rv0194_D2_like"/>
    <property type="match status" value="1"/>
</dbReference>
<feature type="region of interest" description="Disordered" evidence="10">
    <location>
        <begin position="1"/>
        <end position="20"/>
    </location>
</feature>
<feature type="transmembrane region" description="Helical" evidence="11">
    <location>
        <begin position="81"/>
        <end position="99"/>
    </location>
</feature>
<keyword evidence="15" id="KW-1185">Reference proteome</keyword>
<feature type="transmembrane region" description="Helical" evidence="11">
    <location>
        <begin position="720"/>
        <end position="739"/>
    </location>
</feature>
<dbReference type="Pfam" id="PF00005">
    <property type="entry name" value="ABC_tran"/>
    <property type="match status" value="2"/>
</dbReference>
<dbReference type="Pfam" id="PF00664">
    <property type="entry name" value="ABC_membrane"/>
    <property type="match status" value="2"/>
</dbReference>
<feature type="transmembrane region" description="Helical" evidence="11">
    <location>
        <begin position="759"/>
        <end position="776"/>
    </location>
</feature>
<feature type="transmembrane region" description="Helical" evidence="11">
    <location>
        <begin position="860"/>
        <end position="879"/>
    </location>
</feature>
<dbReference type="Gene3D" id="3.40.50.300">
    <property type="entry name" value="P-loop containing nucleotide triphosphate hydrolases"/>
    <property type="match status" value="2"/>
</dbReference>
<feature type="transmembrane region" description="Helical" evidence="11">
    <location>
        <begin position="40"/>
        <end position="61"/>
    </location>
</feature>
<feature type="region of interest" description="Disordered" evidence="10">
    <location>
        <begin position="623"/>
        <end position="672"/>
    </location>
</feature>
<evidence type="ECO:0000256" key="1">
    <source>
        <dbReference type="ARBA" id="ARBA00004651"/>
    </source>
</evidence>
<evidence type="ECO:0000259" key="12">
    <source>
        <dbReference type="PROSITE" id="PS50893"/>
    </source>
</evidence>
<keyword evidence="2" id="KW-0813">Transport</keyword>
<evidence type="ECO:0000256" key="4">
    <source>
        <dbReference type="ARBA" id="ARBA00022692"/>
    </source>
</evidence>
<accession>K6WCU7</accession>
<dbReference type="InterPro" id="IPR036640">
    <property type="entry name" value="ABC1_TM_sf"/>
</dbReference>
<evidence type="ECO:0000256" key="6">
    <source>
        <dbReference type="ARBA" id="ARBA00022840"/>
    </source>
</evidence>
<evidence type="ECO:0000256" key="5">
    <source>
        <dbReference type="ARBA" id="ARBA00022741"/>
    </source>
</evidence>
<evidence type="ECO:0000256" key="11">
    <source>
        <dbReference type="SAM" id="Phobius"/>
    </source>
</evidence>
<dbReference type="PANTHER" id="PTHR43394:SF1">
    <property type="entry name" value="ATP-BINDING CASSETTE SUB-FAMILY B MEMBER 10, MITOCHONDRIAL"/>
    <property type="match status" value="1"/>
</dbReference>
<dbReference type="eggNOG" id="COG1132">
    <property type="taxonomic scope" value="Bacteria"/>
</dbReference>
<dbReference type="STRING" id="1108045.GORHZ_079_00100"/>
<comment type="subcellular location">
    <subcellularLocation>
        <location evidence="1">Cell membrane</location>
        <topology evidence="1">Multi-pass membrane protein</topology>
    </subcellularLocation>
</comment>
<dbReference type="PROSITE" id="PS50929">
    <property type="entry name" value="ABC_TM1F"/>
    <property type="match status" value="2"/>
</dbReference>
<keyword evidence="3" id="KW-1003">Cell membrane</keyword>
<reference evidence="14 15" key="1">
    <citation type="submission" date="2012-08" db="EMBL/GenBank/DDBJ databases">
        <title>Whole genome shotgun sequence of Gordonia rhizosphera NBRC 16068.</title>
        <authorList>
            <person name="Takarada H."/>
            <person name="Isaki S."/>
            <person name="Hosoyama A."/>
            <person name="Tsuchikane K."/>
            <person name="Katsumata H."/>
            <person name="Baba S."/>
            <person name="Ohji S."/>
            <person name="Yamazaki S."/>
            <person name="Fujita N."/>
        </authorList>
    </citation>
    <scope>NUCLEOTIDE SEQUENCE [LARGE SCALE GENOMIC DNA]</scope>
    <source>
        <strain evidence="14 15">NBRC 16068</strain>
    </source>
</reference>
<name>K6WCU7_9ACTN</name>
<feature type="transmembrane region" description="Helical" evidence="11">
    <location>
        <begin position="944"/>
        <end position="965"/>
    </location>
</feature>
<feature type="transmembrane region" description="Helical" evidence="11">
    <location>
        <begin position="183"/>
        <end position="200"/>
    </location>
</feature>
<sequence length="1293" mass="136986">MTQTLQTDPHPTRLGADQHATGASTARPWIRRLATECWRYRRLVVITLTVSLVAVGVDLVAPLLAKSALDHATGAVHGGPSLALIVGALAVLAVVRYGCQFGRRLTAGRLSISVQNALRLRLLDTLLHLDGNAQNQIRTGQIVSRSISDLQIVQGLLAMAPLSLGAVVQVVGAIGIMAWLSPLLTGVAVLIFPLVSLVVFRTRRKLFAATWSAQQAAADVAQHVEETVTGVRVVKGFGQEDRAVDELVGLGARLYSLRLRAGRINARFGPTMSAIPQLGLVTVIAVGGYLTMRGHITAGTFLAFATYIASMTAMARLLTNLIVSAQLARAAVDRVYDVIDHPHDPSTANTATLPEGPLGIRLSEVTFSFGERAVIDRLDLTVAPGECVAVVGPPGSGKSTLADLAGRFYRPDSGVVEILAGDAAYPVESLSPDSLHDGVSVVFDEPFLYSDTIAANITLGPDEIVVGPDTAPDPRLVSAADRADALEFVDTLPDRFATVVGERGLTLSGGQRQRVALARALFSDPRILVLDDATSAVDASTESRILGQLRAERRTMLVLAHRRSTLALADRVAVLEHGRIVDIGTVAELDERCAMFRSLMASADPGQADRRSADTDLGTAAAVSLDELWPPDQPDVEPVPDMTPRRIPPPPVTGPGGRGGRGGGGGGIGSALGSMPATPELMAAVDALPPADEHPRVDVAAARAEDRTFSLRALLAPVRWLLAVAVIAIGLDTLVGLAFPSLARTVIDAATGADEATLWWATALGVVLVGVGWLAASTMTITSTRAGERVLFGLRVRSYAHLQRLGLDYYERELSGRIMTRMTTDVDALSTFLQTGLSSAIVAALTLVGVTVALVITDPLLGALMLPVFPVLVVATLIFRRISSAAYTRSRELVSIVNADFQENIAGIKTTQTYRHTDAATARFTRRTLDWVHARMVSQKAISIYFPFITLMSDLATAVAIAVGAHQIGTGSLSAGTLVAFVLYLSMLFGPVQQLTQVFDGYQQAAVGLRRIADLLRTPSSLVRREEQISVAREGFVGRAELDDVTFRYVGAERDALTDVDLTIPPGTSLALVGKTGAGKSTIVKLLARFYDPTSGSVRMDGTDIRDFALRDYRRHLGVVPQEAHLFTGTVADNIAFGRPGADRTEIAAAARAVGAAQMIAALPGGMNHPIGERGQGLSSGQRQLVALARAELVEPDLLLLDEATATLDQATEARVLAAGEALTHRRTSVIVAHRLATAARADRIAVVDEGRIVELGTHGELLALGNRYRAFWDAGVAPDADGIATAGDAALR</sequence>
<dbReference type="SUPFAM" id="SSF90123">
    <property type="entry name" value="ABC transporter transmembrane region"/>
    <property type="match status" value="2"/>
</dbReference>
<dbReference type="InterPro" id="IPR003439">
    <property type="entry name" value="ABC_transporter-like_ATP-bd"/>
</dbReference>
<dbReference type="Gene3D" id="1.20.1560.10">
    <property type="entry name" value="ABC transporter type 1, transmembrane domain"/>
    <property type="match status" value="2"/>
</dbReference>
<evidence type="ECO:0000256" key="7">
    <source>
        <dbReference type="ARBA" id="ARBA00022989"/>
    </source>
</evidence>
<feature type="domain" description="ABC transmembrane type-1" evidence="13">
    <location>
        <begin position="45"/>
        <end position="327"/>
    </location>
</feature>
<feature type="transmembrane region" description="Helical" evidence="11">
    <location>
        <begin position="971"/>
        <end position="989"/>
    </location>
</feature>
<dbReference type="InterPro" id="IPR027417">
    <property type="entry name" value="P-loop_NTPase"/>
</dbReference>
<feature type="compositionally biased region" description="Gly residues" evidence="10">
    <location>
        <begin position="654"/>
        <end position="670"/>
    </location>
</feature>
<feature type="transmembrane region" description="Helical" evidence="11">
    <location>
        <begin position="831"/>
        <end position="854"/>
    </location>
</feature>
<dbReference type="GO" id="GO:0005524">
    <property type="term" value="F:ATP binding"/>
    <property type="evidence" value="ECO:0007669"/>
    <property type="project" value="UniProtKB-KW"/>
</dbReference>
<dbReference type="RefSeq" id="WP_006332503.1">
    <property type="nucleotide sequence ID" value="NZ_BAHC01000079.1"/>
</dbReference>
<comment type="similarity">
    <text evidence="9">Belongs to the ABC transporter superfamily. Lipid exporter (TC 3.A.1.106) family.</text>
</comment>
<evidence type="ECO:0000256" key="8">
    <source>
        <dbReference type="ARBA" id="ARBA00023136"/>
    </source>
</evidence>
<keyword evidence="7 11" id="KW-1133">Transmembrane helix</keyword>
<keyword evidence="5" id="KW-0547">Nucleotide-binding</keyword>
<dbReference type="InterPro" id="IPR017871">
    <property type="entry name" value="ABC_transporter-like_CS"/>
</dbReference>
<feature type="transmembrane region" description="Helical" evidence="11">
    <location>
        <begin position="268"/>
        <end position="290"/>
    </location>
</feature>
<dbReference type="OrthoDB" id="9806127at2"/>
<keyword evidence="6 14" id="KW-0067">ATP-binding</keyword>
<dbReference type="InterPro" id="IPR039421">
    <property type="entry name" value="Type_1_exporter"/>
</dbReference>
<evidence type="ECO:0000313" key="14">
    <source>
        <dbReference type="EMBL" id="GAB90017.1"/>
    </source>
</evidence>
<evidence type="ECO:0000313" key="15">
    <source>
        <dbReference type="Proteomes" id="UP000008363"/>
    </source>
</evidence>
<evidence type="ECO:0000256" key="2">
    <source>
        <dbReference type="ARBA" id="ARBA00022448"/>
    </source>
</evidence>
<feature type="transmembrane region" description="Helical" evidence="11">
    <location>
        <begin position="296"/>
        <end position="319"/>
    </location>
</feature>
<dbReference type="GO" id="GO:0016887">
    <property type="term" value="F:ATP hydrolysis activity"/>
    <property type="evidence" value="ECO:0007669"/>
    <property type="project" value="InterPro"/>
</dbReference>
<dbReference type="SUPFAM" id="SSF52540">
    <property type="entry name" value="P-loop containing nucleoside triphosphate hydrolases"/>
    <property type="match status" value="2"/>
</dbReference>
<dbReference type="Proteomes" id="UP000008363">
    <property type="component" value="Unassembled WGS sequence"/>
</dbReference>
<dbReference type="EMBL" id="BAHC01000079">
    <property type="protein sequence ID" value="GAB90017.1"/>
    <property type="molecule type" value="Genomic_DNA"/>
</dbReference>
<dbReference type="SMART" id="SM00382">
    <property type="entry name" value="AAA"/>
    <property type="match status" value="2"/>
</dbReference>
<gene>
    <name evidence="14" type="ORF">GORHZ_079_00100</name>
</gene>
<dbReference type="InterPro" id="IPR011527">
    <property type="entry name" value="ABC1_TM_dom"/>
</dbReference>